<protein>
    <recommendedName>
        <fullName evidence="6">Protein kinase domain-containing protein</fullName>
    </recommendedName>
</protein>
<dbReference type="InterPro" id="IPR011009">
    <property type="entry name" value="Kinase-like_dom_sf"/>
</dbReference>
<dbReference type="Pfam" id="PF00069">
    <property type="entry name" value="Pkinase"/>
    <property type="match status" value="1"/>
</dbReference>
<dbReference type="InterPro" id="IPR017441">
    <property type="entry name" value="Protein_kinase_ATP_BS"/>
</dbReference>
<dbReference type="STRING" id="578459.A0A194SDV9"/>
<dbReference type="PANTHER" id="PTHR48016:SF4">
    <property type="entry name" value="PROTEIN KINASE DOMAIN-CONTAINING PROTEIN"/>
    <property type="match status" value="1"/>
</dbReference>
<evidence type="ECO:0000259" key="6">
    <source>
        <dbReference type="PROSITE" id="PS50011"/>
    </source>
</evidence>
<evidence type="ECO:0000256" key="2">
    <source>
        <dbReference type="ARBA" id="ARBA00022741"/>
    </source>
</evidence>
<dbReference type="InterPro" id="IPR000719">
    <property type="entry name" value="Prot_kinase_dom"/>
</dbReference>
<dbReference type="GO" id="GO:0005737">
    <property type="term" value="C:cytoplasm"/>
    <property type="evidence" value="ECO:0007669"/>
    <property type="project" value="TreeGrafter"/>
</dbReference>
<gene>
    <name evidence="7" type="ORF">RHOBADRAFT_4815</name>
</gene>
<evidence type="ECO:0000313" key="8">
    <source>
        <dbReference type="Proteomes" id="UP000053890"/>
    </source>
</evidence>
<dbReference type="Proteomes" id="UP000053890">
    <property type="component" value="Unassembled WGS sequence"/>
</dbReference>
<dbReference type="OMA" id="IEYMAGG"/>
<dbReference type="GeneID" id="28975547"/>
<dbReference type="SUPFAM" id="SSF56112">
    <property type="entry name" value="Protein kinase-like (PK-like)"/>
    <property type="match status" value="1"/>
</dbReference>
<dbReference type="GO" id="GO:0005524">
    <property type="term" value="F:ATP binding"/>
    <property type="evidence" value="ECO:0007669"/>
    <property type="project" value="UniProtKB-UniRule"/>
</dbReference>
<dbReference type="PRINTS" id="PR00109">
    <property type="entry name" value="TYRKINASE"/>
</dbReference>
<dbReference type="InterPro" id="IPR001245">
    <property type="entry name" value="Ser-Thr/Tyr_kinase_cat_dom"/>
</dbReference>
<reference evidence="7 8" key="1">
    <citation type="journal article" date="2015" name="Front. Microbiol.">
        <title>Genome sequence of the plant growth promoting endophytic yeast Rhodotorula graminis WP1.</title>
        <authorList>
            <person name="Firrincieli A."/>
            <person name="Otillar R."/>
            <person name="Salamov A."/>
            <person name="Schmutz J."/>
            <person name="Khan Z."/>
            <person name="Redman R.S."/>
            <person name="Fleck N.D."/>
            <person name="Lindquist E."/>
            <person name="Grigoriev I.V."/>
            <person name="Doty S.L."/>
        </authorList>
    </citation>
    <scope>NUCLEOTIDE SEQUENCE [LARGE SCALE GENOMIC DNA]</scope>
    <source>
        <strain evidence="7 8">WP1</strain>
    </source>
</reference>
<evidence type="ECO:0000256" key="3">
    <source>
        <dbReference type="ARBA" id="ARBA00022777"/>
    </source>
</evidence>
<evidence type="ECO:0000256" key="5">
    <source>
        <dbReference type="PROSITE-ProRule" id="PRU10141"/>
    </source>
</evidence>
<dbReference type="AlphaFoldDB" id="A0A194SDV9"/>
<keyword evidence="2 5" id="KW-0547">Nucleotide-binding</keyword>
<dbReference type="OrthoDB" id="8693905at2759"/>
<dbReference type="Gene3D" id="1.10.510.10">
    <property type="entry name" value="Transferase(Phosphotransferase) domain 1"/>
    <property type="match status" value="1"/>
</dbReference>
<dbReference type="InterPro" id="IPR050538">
    <property type="entry name" value="MAP_kinase_kinase_kinase"/>
</dbReference>
<dbReference type="SMART" id="SM00220">
    <property type="entry name" value="S_TKc"/>
    <property type="match status" value="1"/>
</dbReference>
<keyword evidence="4 5" id="KW-0067">ATP-binding</keyword>
<keyword evidence="8" id="KW-1185">Reference proteome</keyword>
<dbReference type="PROSITE" id="PS50011">
    <property type="entry name" value="PROTEIN_KINASE_DOM"/>
    <property type="match status" value="1"/>
</dbReference>
<dbReference type="GO" id="GO:0004709">
    <property type="term" value="F:MAP kinase kinase kinase activity"/>
    <property type="evidence" value="ECO:0007669"/>
    <property type="project" value="TreeGrafter"/>
</dbReference>
<name>A0A194SDV9_RHOGW</name>
<evidence type="ECO:0000256" key="4">
    <source>
        <dbReference type="ARBA" id="ARBA00022840"/>
    </source>
</evidence>
<feature type="domain" description="Protein kinase" evidence="6">
    <location>
        <begin position="1"/>
        <end position="257"/>
    </location>
</feature>
<accession>A0A194SDV9</accession>
<evidence type="ECO:0000256" key="1">
    <source>
        <dbReference type="ARBA" id="ARBA00022679"/>
    </source>
</evidence>
<feature type="binding site" evidence="5">
    <location>
        <position position="27"/>
    </location>
    <ligand>
        <name>ATP</name>
        <dbReference type="ChEBI" id="CHEBI:30616"/>
    </ligand>
</feature>
<feature type="non-terminal residue" evidence="7">
    <location>
        <position position="257"/>
    </location>
</feature>
<keyword evidence="3" id="KW-0418">Kinase</keyword>
<dbReference type="RefSeq" id="XP_018274714.1">
    <property type="nucleotide sequence ID" value="XM_018415099.1"/>
</dbReference>
<dbReference type="PANTHER" id="PTHR48016">
    <property type="entry name" value="MAP KINASE KINASE KINASE SSK2-RELATED-RELATED"/>
    <property type="match status" value="1"/>
</dbReference>
<dbReference type="PROSITE" id="PS00107">
    <property type="entry name" value="PROTEIN_KINASE_ATP"/>
    <property type="match status" value="1"/>
</dbReference>
<keyword evidence="1" id="KW-0808">Transferase</keyword>
<proteinExistence type="predicted"/>
<feature type="non-terminal residue" evidence="7">
    <location>
        <position position="1"/>
    </location>
</feature>
<dbReference type="CDD" id="cd06627">
    <property type="entry name" value="STKc_Cdc7_like"/>
    <property type="match status" value="1"/>
</dbReference>
<evidence type="ECO:0000313" key="7">
    <source>
        <dbReference type="EMBL" id="KPV78665.1"/>
    </source>
</evidence>
<dbReference type="PIRSF" id="PIRSF000654">
    <property type="entry name" value="Integrin-linked_kinase"/>
    <property type="match status" value="1"/>
</dbReference>
<organism evidence="7 8">
    <name type="scientific">Rhodotorula graminis (strain WP1)</name>
    <dbReference type="NCBI Taxonomy" id="578459"/>
    <lineage>
        <taxon>Eukaryota</taxon>
        <taxon>Fungi</taxon>
        <taxon>Dikarya</taxon>
        <taxon>Basidiomycota</taxon>
        <taxon>Pucciniomycotina</taxon>
        <taxon>Microbotryomycetes</taxon>
        <taxon>Sporidiobolales</taxon>
        <taxon>Sporidiobolaceae</taxon>
        <taxon>Rhodotorula</taxon>
    </lineage>
</organism>
<sequence length="257" mass="27989">GESIGRGQFGSVYRALNLSSGQVVAVKRILLEGKTEHEIEELSGEVKLLRRLSHPAIVHYHGAVRTEHYLNIILEYGESGSLEKTIKQFGQLPELLVASYTAKILEGLAYLHGQGVVHCDLKAANILGTKNGNIKLSDFGVSLNLHAIKATRGFHTSTKEANGTPNWMAPEVISLKGALPASDIWSLGATIIELIDGVPPYAGLVAMSAMFRIVEDPDGPPIPERCSPELEAFLKRCFKKDPSERPTAEELSTDPWL</sequence>
<dbReference type="EMBL" id="KQ474073">
    <property type="protein sequence ID" value="KPV78665.1"/>
    <property type="molecule type" value="Genomic_DNA"/>
</dbReference>